<dbReference type="GO" id="GO:0016491">
    <property type="term" value="F:oxidoreductase activity"/>
    <property type="evidence" value="ECO:0007669"/>
    <property type="project" value="UniProtKB-KW"/>
</dbReference>
<dbReference type="InterPro" id="IPR036188">
    <property type="entry name" value="FAD/NAD-bd_sf"/>
</dbReference>
<dbReference type="PANTHER" id="PTHR13847:SF285">
    <property type="entry name" value="FAD DEPENDENT OXIDOREDUCTASE DOMAIN-CONTAINING PROTEIN"/>
    <property type="match status" value="1"/>
</dbReference>
<keyword evidence="1" id="KW-0560">Oxidoreductase</keyword>
<evidence type="ECO:0000259" key="2">
    <source>
        <dbReference type="Pfam" id="PF01266"/>
    </source>
</evidence>
<dbReference type="InterPro" id="IPR006076">
    <property type="entry name" value="FAD-dep_OxRdtase"/>
</dbReference>
<dbReference type="SUPFAM" id="SSF51905">
    <property type="entry name" value="FAD/NAD(P)-binding domain"/>
    <property type="match status" value="1"/>
</dbReference>
<evidence type="ECO:0000313" key="3">
    <source>
        <dbReference type="EMBL" id="RTE64512.1"/>
    </source>
</evidence>
<dbReference type="Gene3D" id="3.50.50.60">
    <property type="entry name" value="FAD/NAD(P)-binding domain"/>
    <property type="match status" value="1"/>
</dbReference>
<evidence type="ECO:0000313" key="4">
    <source>
        <dbReference type="Proteomes" id="UP000283087"/>
    </source>
</evidence>
<proteinExistence type="predicted"/>
<dbReference type="Proteomes" id="UP000283087">
    <property type="component" value="Unassembled WGS sequence"/>
</dbReference>
<keyword evidence="4" id="KW-1185">Reference proteome</keyword>
<protein>
    <submittedName>
        <fullName evidence="3">FAD-dependent oxidoreductase</fullName>
    </submittedName>
</protein>
<reference evidence="3 4" key="1">
    <citation type="submission" date="2018-11" db="EMBL/GenBank/DDBJ databases">
        <title>The draft genome sequence of Amphritea opalescens ANRC-JH13T.</title>
        <authorList>
            <person name="Fang Z."/>
            <person name="Zhang Y."/>
            <person name="Han X."/>
        </authorList>
    </citation>
    <scope>NUCLEOTIDE SEQUENCE [LARGE SCALE GENOMIC DNA]</scope>
    <source>
        <strain evidence="3 4">ANRC-JH13</strain>
    </source>
</reference>
<feature type="domain" description="FAD dependent oxidoreductase" evidence="2">
    <location>
        <begin position="31"/>
        <end position="393"/>
    </location>
</feature>
<dbReference type="Pfam" id="PF01266">
    <property type="entry name" value="DAO"/>
    <property type="match status" value="1"/>
</dbReference>
<sequence>MNNYKNTSLWFNTMDQEPTVRNPLTSDIDADVAIIGAGYTGLWTAYYLKSLKPELNIVILEADIAGYGASGRNGGWVAGFITGLDKYVAPMPMDARRECCRVLFDNVDEIGARLQEESINADFNKGGVLYAAARYPEQERLQRKLLKQLYETGHTEEDCYWLDAQQLEDKVRLRNGLGAIFKPHCATVNPARMVRGLADAVEAMGVKIYEKTRVSAVKPRKVTTASGTVSATTVVPALEGYSSTVSGFGRYVIPVQSLIIATEPLSDSLWDEIGLNNREAFCDGSRMVSYGQKSADGRMIFGARGGYVYGGKPRSDFSLKDEDFRIREELMFDLFPMLKDVNITHGWGGSLGMPRNFAPHAIYDAESGIATAGGYGGQGVAPSHLFGRTLADLILNRDTVYTQMPWAFNHAPHKRVLRRWEPEPFRWITSKTIVKAFTWEENLYQDKPGPSLGKSVANKVSDTLSLLMR</sequence>
<evidence type="ECO:0000256" key="1">
    <source>
        <dbReference type="ARBA" id="ARBA00023002"/>
    </source>
</evidence>
<dbReference type="RefSeq" id="WP_126159848.1">
    <property type="nucleotide sequence ID" value="NZ_RQXW01000021.1"/>
</dbReference>
<dbReference type="EMBL" id="RQXW01000021">
    <property type="protein sequence ID" value="RTE64512.1"/>
    <property type="molecule type" value="Genomic_DNA"/>
</dbReference>
<dbReference type="PANTHER" id="PTHR13847">
    <property type="entry name" value="SARCOSINE DEHYDROGENASE-RELATED"/>
    <property type="match status" value="1"/>
</dbReference>
<comment type="caution">
    <text evidence="3">The sequence shown here is derived from an EMBL/GenBank/DDBJ whole genome shotgun (WGS) entry which is preliminary data.</text>
</comment>
<organism evidence="3 4">
    <name type="scientific">Amphritea opalescens</name>
    <dbReference type="NCBI Taxonomy" id="2490544"/>
    <lineage>
        <taxon>Bacteria</taxon>
        <taxon>Pseudomonadati</taxon>
        <taxon>Pseudomonadota</taxon>
        <taxon>Gammaproteobacteria</taxon>
        <taxon>Oceanospirillales</taxon>
        <taxon>Oceanospirillaceae</taxon>
        <taxon>Amphritea</taxon>
    </lineage>
</organism>
<dbReference type="AlphaFoldDB" id="A0A430KM24"/>
<dbReference type="OrthoDB" id="311718at2"/>
<dbReference type="GO" id="GO:0005737">
    <property type="term" value="C:cytoplasm"/>
    <property type="evidence" value="ECO:0007669"/>
    <property type="project" value="TreeGrafter"/>
</dbReference>
<name>A0A430KM24_9GAMM</name>
<accession>A0A430KM24</accession>
<dbReference type="Gene3D" id="3.30.9.10">
    <property type="entry name" value="D-Amino Acid Oxidase, subunit A, domain 2"/>
    <property type="match status" value="1"/>
</dbReference>
<gene>
    <name evidence="3" type="ORF">EH243_16970</name>
</gene>